<proteinExistence type="predicted"/>
<dbReference type="EMBL" id="GGEC01008236">
    <property type="protein sequence ID" value="MBW88719.1"/>
    <property type="molecule type" value="Transcribed_RNA"/>
</dbReference>
<dbReference type="AlphaFoldDB" id="A0A2P2J5J0"/>
<reference evidence="1" key="1">
    <citation type="submission" date="2018-02" db="EMBL/GenBank/DDBJ databases">
        <title>Rhizophora mucronata_Transcriptome.</title>
        <authorList>
            <person name="Meera S.P."/>
            <person name="Sreeshan A."/>
            <person name="Augustine A."/>
        </authorList>
    </citation>
    <scope>NUCLEOTIDE SEQUENCE</scope>
    <source>
        <tissue evidence="1">Leaf</tissue>
    </source>
</reference>
<organism evidence="1">
    <name type="scientific">Rhizophora mucronata</name>
    <name type="common">Asiatic mangrove</name>
    <dbReference type="NCBI Taxonomy" id="61149"/>
    <lineage>
        <taxon>Eukaryota</taxon>
        <taxon>Viridiplantae</taxon>
        <taxon>Streptophyta</taxon>
        <taxon>Embryophyta</taxon>
        <taxon>Tracheophyta</taxon>
        <taxon>Spermatophyta</taxon>
        <taxon>Magnoliopsida</taxon>
        <taxon>eudicotyledons</taxon>
        <taxon>Gunneridae</taxon>
        <taxon>Pentapetalae</taxon>
        <taxon>rosids</taxon>
        <taxon>fabids</taxon>
        <taxon>Malpighiales</taxon>
        <taxon>Rhizophoraceae</taxon>
        <taxon>Rhizophora</taxon>
    </lineage>
</organism>
<accession>A0A2P2J5J0</accession>
<evidence type="ECO:0000313" key="1">
    <source>
        <dbReference type="EMBL" id="MBW88719.1"/>
    </source>
</evidence>
<name>A0A2P2J5J0_RHIMU</name>
<sequence length="56" mass="6351">MFFHYLLSSDWLPSLKIFLFPIASPLISFSLCSSPFGSIRLPGFVLVFKFSKTLCC</sequence>
<protein>
    <submittedName>
        <fullName evidence="1">Uncharacterized protein</fullName>
    </submittedName>
</protein>